<dbReference type="RefSeq" id="WP_074849292.1">
    <property type="nucleotide sequence ID" value="NZ_FNLM01000034.1"/>
</dbReference>
<dbReference type="FunFam" id="1.10.30.50:FF:000001">
    <property type="entry name" value="HNH endonuclease"/>
    <property type="match status" value="1"/>
</dbReference>
<dbReference type="PANTHER" id="PTHR33877">
    <property type="entry name" value="SLL1193 PROTEIN"/>
    <property type="match status" value="1"/>
</dbReference>
<dbReference type="CDD" id="cd00085">
    <property type="entry name" value="HNHc"/>
    <property type="match status" value="1"/>
</dbReference>
<accession>A0A1H2I6E0</accession>
<evidence type="ECO:0000259" key="2">
    <source>
        <dbReference type="SMART" id="SM00507"/>
    </source>
</evidence>
<evidence type="ECO:0000313" key="4">
    <source>
        <dbReference type="Proteomes" id="UP000183180"/>
    </source>
</evidence>
<dbReference type="GO" id="GO:0004519">
    <property type="term" value="F:endonuclease activity"/>
    <property type="evidence" value="ECO:0007669"/>
    <property type="project" value="UniProtKB-KW"/>
</dbReference>
<dbReference type="EMBL" id="FNLM01000034">
    <property type="protein sequence ID" value="SDU39712.1"/>
    <property type="molecule type" value="Genomic_DNA"/>
</dbReference>
<evidence type="ECO:0000256" key="1">
    <source>
        <dbReference type="SAM" id="MobiDB-lite"/>
    </source>
</evidence>
<reference evidence="3 4" key="1">
    <citation type="submission" date="2016-10" db="EMBL/GenBank/DDBJ databases">
        <authorList>
            <person name="de Groot N.N."/>
        </authorList>
    </citation>
    <scope>NUCLEOTIDE SEQUENCE [LARGE SCALE GENOMIC DNA]</scope>
    <source>
        <strain evidence="3 4">DSM 44215</strain>
    </source>
</reference>
<dbReference type="AlphaFoldDB" id="A0A1H2I6E0"/>
<keyword evidence="3" id="KW-0378">Hydrolase</keyword>
<dbReference type="SMART" id="SM00507">
    <property type="entry name" value="HNHc"/>
    <property type="match status" value="1"/>
</dbReference>
<dbReference type="InterPro" id="IPR029471">
    <property type="entry name" value="HNH_5"/>
</dbReference>
<evidence type="ECO:0000313" key="3">
    <source>
        <dbReference type="EMBL" id="SDU39712.1"/>
    </source>
</evidence>
<organism evidence="3 4">
    <name type="scientific">Gordonia westfalica</name>
    <dbReference type="NCBI Taxonomy" id="158898"/>
    <lineage>
        <taxon>Bacteria</taxon>
        <taxon>Bacillati</taxon>
        <taxon>Actinomycetota</taxon>
        <taxon>Actinomycetes</taxon>
        <taxon>Mycobacteriales</taxon>
        <taxon>Gordoniaceae</taxon>
        <taxon>Gordonia</taxon>
    </lineage>
</organism>
<dbReference type="InterPro" id="IPR003615">
    <property type="entry name" value="HNH_nuc"/>
</dbReference>
<keyword evidence="3" id="KW-0540">Nuclease</keyword>
<feature type="domain" description="HNH nuclease" evidence="2">
    <location>
        <begin position="102"/>
        <end position="151"/>
    </location>
</feature>
<dbReference type="InterPro" id="IPR052892">
    <property type="entry name" value="NA-targeting_endonuclease"/>
</dbReference>
<dbReference type="STRING" id="158898.SAMN04488548_134903"/>
<sequence>MTHRSHHQKTEVTRLHGGAASQTVGSRSWTRRRVLLLNATYEPLSAVTIRRAVVLILRGRADMVHADESGGAFHSAATAVPVPTVIRLRSYVRVPYRAVVPMTRSALMHRDRFRCGYCGKAATTIDHVVPRSRGGAHTWENCVACCASCNHRKADRLLSELGWSLRTRPIAPKGRHWGLIAAVKDIDPAWMQYIDAGAA</sequence>
<dbReference type="Gene3D" id="1.10.30.50">
    <property type="match status" value="1"/>
</dbReference>
<feature type="region of interest" description="Disordered" evidence="1">
    <location>
        <begin position="1"/>
        <end position="24"/>
    </location>
</feature>
<dbReference type="OrthoDB" id="9802901at2"/>
<gene>
    <name evidence="3" type="ORF">SAMN04488548_134903</name>
</gene>
<keyword evidence="3" id="KW-0255">Endonuclease</keyword>
<dbReference type="PANTHER" id="PTHR33877:SF2">
    <property type="entry name" value="OS07G0170200 PROTEIN"/>
    <property type="match status" value="1"/>
</dbReference>
<dbReference type="Pfam" id="PF14279">
    <property type="entry name" value="HNH_5"/>
    <property type="match status" value="1"/>
</dbReference>
<protein>
    <submittedName>
        <fullName evidence="3">5-methylcytosine-specific restriction endonuclease McrA</fullName>
    </submittedName>
</protein>
<proteinExistence type="predicted"/>
<name>A0A1H2I6E0_9ACTN</name>
<dbReference type="Proteomes" id="UP000183180">
    <property type="component" value="Unassembled WGS sequence"/>
</dbReference>